<keyword evidence="2 4" id="KW-0677">Repeat</keyword>
<dbReference type="PANTHER" id="PTHR10856:SF0">
    <property type="entry name" value="CORONIN"/>
    <property type="match status" value="1"/>
</dbReference>
<dbReference type="PROSITE" id="PS00678">
    <property type="entry name" value="WD_REPEATS_1"/>
    <property type="match status" value="1"/>
</dbReference>
<dbReference type="Pfam" id="PF08953">
    <property type="entry name" value="DUF1899"/>
    <property type="match status" value="1"/>
</dbReference>
<name>A0ABV2AP07_9EUKA</name>
<dbReference type="InterPro" id="IPR036322">
    <property type="entry name" value="WD40_repeat_dom_sf"/>
</dbReference>
<keyword evidence="7" id="KW-1185">Reference proteome</keyword>
<feature type="repeat" description="WD" evidence="3">
    <location>
        <begin position="167"/>
        <end position="199"/>
    </location>
</feature>
<dbReference type="Gene3D" id="2.130.10.10">
    <property type="entry name" value="YVTN repeat-like/Quinoprotein amine dehydrogenase"/>
    <property type="match status" value="1"/>
</dbReference>
<comment type="similarity">
    <text evidence="4">Belongs to the WD repeat coronin family.</text>
</comment>
<evidence type="ECO:0000256" key="1">
    <source>
        <dbReference type="ARBA" id="ARBA00022574"/>
    </source>
</evidence>
<keyword evidence="1 3" id="KW-0853">WD repeat</keyword>
<dbReference type="Pfam" id="PF00400">
    <property type="entry name" value="WD40"/>
    <property type="match status" value="3"/>
</dbReference>
<protein>
    <recommendedName>
        <fullName evidence="4">Coronin</fullName>
    </recommendedName>
</protein>
<feature type="repeat" description="WD" evidence="3">
    <location>
        <begin position="124"/>
        <end position="166"/>
    </location>
</feature>
<dbReference type="InterPro" id="IPR015505">
    <property type="entry name" value="Coronin"/>
</dbReference>
<evidence type="ECO:0000256" key="3">
    <source>
        <dbReference type="PROSITE-ProRule" id="PRU00221"/>
    </source>
</evidence>
<comment type="caution">
    <text evidence="6">The sequence shown here is derived from an EMBL/GenBank/DDBJ whole genome shotgun (WGS) entry which is preliminary data.</text>
</comment>
<dbReference type="EMBL" id="JBDODL010001325">
    <property type="protein sequence ID" value="MES1921411.1"/>
    <property type="molecule type" value="Genomic_DNA"/>
</dbReference>
<feature type="domain" description="DUF1899" evidence="5">
    <location>
        <begin position="3"/>
        <end position="66"/>
    </location>
</feature>
<dbReference type="InterPro" id="IPR015943">
    <property type="entry name" value="WD40/YVTN_repeat-like_dom_sf"/>
</dbReference>
<reference evidence="6 7" key="1">
    <citation type="journal article" date="2024" name="BMC Biol.">
        <title>Comparative genomics of Ascetosporea gives new insight into the evolutionary basis for animal parasitism in Rhizaria.</title>
        <authorList>
            <person name="Hiltunen Thoren M."/>
            <person name="Onut-Brannstrom I."/>
            <person name="Alfjorden A."/>
            <person name="Peckova H."/>
            <person name="Swords F."/>
            <person name="Hooper C."/>
            <person name="Holzer A.S."/>
            <person name="Bass D."/>
            <person name="Burki F."/>
        </authorList>
    </citation>
    <scope>NUCLEOTIDE SEQUENCE [LARGE SCALE GENOMIC DNA]</scope>
    <source>
        <strain evidence="6">20-A016</strain>
    </source>
</reference>
<dbReference type="InterPro" id="IPR001680">
    <property type="entry name" value="WD40_rpt"/>
</dbReference>
<dbReference type="InterPro" id="IPR015048">
    <property type="entry name" value="DUF1899"/>
</dbReference>
<dbReference type="SUPFAM" id="SSF50978">
    <property type="entry name" value="WD40 repeat-like"/>
    <property type="match status" value="1"/>
</dbReference>
<evidence type="ECO:0000256" key="4">
    <source>
        <dbReference type="RuleBase" id="RU280818"/>
    </source>
</evidence>
<organism evidence="6 7">
    <name type="scientific">Bonamia ostreae</name>
    <dbReference type="NCBI Taxonomy" id="126728"/>
    <lineage>
        <taxon>Eukaryota</taxon>
        <taxon>Sar</taxon>
        <taxon>Rhizaria</taxon>
        <taxon>Endomyxa</taxon>
        <taxon>Ascetosporea</taxon>
        <taxon>Haplosporida</taxon>
        <taxon>Bonamia</taxon>
    </lineage>
</organism>
<dbReference type="PROSITE" id="PS50082">
    <property type="entry name" value="WD_REPEATS_2"/>
    <property type="match status" value="2"/>
</dbReference>
<dbReference type="SMART" id="SM00320">
    <property type="entry name" value="WD40"/>
    <property type="match status" value="3"/>
</dbReference>
<dbReference type="SMART" id="SM01166">
    <property type="entry name" value="DUF1899"/>
    <property type="match status" value="1"/>
</dbReference>
<dbReference type="Proteomes" id="UP001439008">
    <property type="component" value="Unassembled WGS sequence"/>
</dbReference>
<evidence type="ECO:0000259" key="5">
    <source>
        <dbReference type="SMART" id="SM01166"/>
    </source>
</evidence>
<evidence type="ECO:0000313" key="6">
    <source>
        <dbReference type="EMBL" id="MES1921411.1"/>
    </source>
</evidence>
<evidence type="ECO:0000313" key="7">
    <source>
        <dbReference type="Proteomes" id="UP001439008"/>
    </source>
</evidence>
<dbReference type="PANTHER" id="PTHR10856">
    <property type="entry name" value="CORONIN"/>
    <property type="match status" value="1"/>
</dbReference>
<evidence type="ECO:0000256" key="2">
    <source>
        <dbReference type="ARBA" id="ARBA00022737"/>
    </source>
</evidence>
<sequence>MATLPRESKYRHIFHETATNTNCYTDINPDVFGDSQHIATNGKYWAVPIQAGGGGSFMVHNLEDTGRIQREHPLFKYHTARILELSFSKFNDNIIASSSDDCSVRVCNFPEEMTDNIMKEDVLLNGHSKKVTDLSWHNTANNVLASSSADKKVIIWDVEVGEEAIVIEDHEDLVYSIVWNDNGRYFGSSCQDRLIRILDPRDENASVLSTIGHENKKMSRVFWLNNRNMIGSVGFTKDSYRELAFFDLRKIEEAFLKKRLDRQTSKFFPYFEEGNDILFLSGFY</sequence>
<proteinExistence type="inferred from homology"/>
<gene>
    <name evidence="6" type="primary">CORO1C</name>
    <name evidence="6" type="ORF">MHBO_002941</name>
</gene>
<dbReference type="PROSITE" id="PS50294">
    <property type="entry name" value="WD_REPEATS_REGION"/>
    <property type="match status" value="1"/>
</dbReference>
<dbReference type="InterPro" id="IPR019775">
    <property type="entry name" value="WD40_repeat_CS"/>
</dbReference>
<accession>A0ABV2AP07</accession>